<organism evidence="2 3">
    <name type="scientific">Aspergillus keveii</name>
    <dbReference type="NCBI Taxonomy" id="714993"/>
    <lineage>
        <taxon>Eukaryota</taxon>
        <taxon>Fungi</taxon>
        <taxon>Dikarya</taxon>
        <taxon>Ascomycota</taxon>
        <taxon>Pezizomycotina</taxon>
        <taxon>Eurotiomycetes</taxon>
        <taxon>Eurotiomycetidae</taxon>
        <taxon>Eurotiales</taxon>
        <taxon>Aspergillaceae</taxon>
        <taxon>Aspergillus</taxon>
        <taxon>Aspergillus subgen. Nidulantes</taxon>
    </lineage>
</organism>
<evidence type="ECO:0000313" key="3">
    <source>
        <dbReference type="Proteomes" id="UP001610563"/>
    </source>
</evidence>
<dbReference type="Gene3D" id="3.40.30.10">
    <property type="entry name" value="Glutaredoxin"/>
    <property type="match status" value="1"/>
</dbReference>
<dbReference type="Proteomes" id="UP001610563">
    <property type="component" value="Unassembled WGS sequence"/>
</dbReference>
<dbReference type="InterPro" id="IPR001853">
    <property type="entry name" value="DSBA-like_thioredoxin_dom"/>
</dbReference>
<dbReference type="EMBL" id="JBFTWV010000086">
    <property type="protein sequence ID" value="KAL2788042.1"/>
    <property type="molecule type" value="Genomic_DNA"/>
</dbReference>
<protein>
    <submittedName>
        <fullName evidence="2">Thioredoxin-like protein</fullName>
    </submittedName>
</protein>
<dbReference type="InterPro" id="IPR036249">
    <property type="entry name" value="Thioredoxin-like_sf"/>
</dbReference>
<dbReference type="CDD" id="cd03024">
    <property type="entry name" value="DsbA_FrnE"/>
    <property type="match status" value="1"/>
</dbReference>
<reference evidence="2 3" key="1">
    <citation type="submission" date="2024-07" db="EMBL/GenBank/DDBJ databases">
        <title>Section-level genome sequencing and comparative genomics of Aspergillus sections Usti and Cavernicolus.</title>
        <authorList>
            <consortium name="Lawrence Berkeley National Laboratory"/>
            <person name="Nybo J.L."/>
            <person name="Vesth T.C."/>
            <person name="Theobald S."/>
            <person name="Frisvad J.C."/>
            <person name="Larsen T.O."/>
            <person name="Kjaerboelling I."/>
            <person name="Rothschild-Mancinelli K."/>
            <person name="Lyhne E.K."/>
            <person name="Kogle M.E."/>
            <person name="Barry K."/>
            <person name="Clum A."/>
            <person name="Na H."/>
            <person name="Ledsgaard L."/>
            <person name="Lin J."/>
            <person name="Lipzen A."/>
            <person name="Kuo A."/>
            <person name="Riley R."/>
            <person name="Mondo S."/>
            <person name="Labutti K."/>
            <person name="Haridas S."/>
            <person name="Pangalinan J."/>
            <person name="Salamov A.A."/>
            <person name="Simmons B.A."/>
            <person name="Magnuson J.K."/>
            <person name="Chen J."/>
            <person name="Drula E."/>
            <person name="Henrissat B."/>
            <person name="Wiebenga A."/>
            <person name="Lubbers R.J."/>
            <person name="Gomes A.C."/>
            <person name="Makela M.R."/>
            <person name="Stajich J."/>
            <person name="Grigoriev I.V."/>
            <person name="Mortensen U.H."/>
            <person name="De Vries R.P."/>
            <person name="Baker S.E."/>
            <person name="Andersen M.R."/>
        </authorList>
    </citation>
    <scope>NUCLEOTIDE SEQUENCE [LARGE SCALE GENOMIC DNA]</scope>
    <source>
        <strain evidence="2 3">CBS 209.92</strain>
    </source>
</reference>
<gene>
    <name evidence="2" type="ORF">BJX66DRAFT_309670</name>
</gene>
<evidence type="ECO:0000313" key="2">
    <source>
        <dbReference type="EMBL" id="KAL2788042.1"/>
    </source>
</evidence>
<feature type="domain" description="DSBA-like thioredoxin" evidence="1">
    <location>
        <begin position="6"/>
        <end position="213"/>
    </location>
</feature>
<dbReference type="PANTHER" id="PTHR13887:SF41">
    <property type="entry name" value="THIOREDOXIN SUPERFAMILY PROTEIN"/>
    <property type="match status" value="1"/>
</dbReference>
<name>A0ABR4FXQ2_9EURO</name>
<dbReference type="PANTHER" id="PTHR13887">
    <property type="entry name" value="GLUTATHIONE S-TRANSFERASE KAPPA"/>
    <property type="match status" value="1"/>
</dbReference>
<keyword evidence="3" id="KW-1185">Reference proteome</keyword>
<comment type="caution">
    <text evidence="2">The sequence shown here is derived from an EMBL/GenBank/DDBJ whole genome shotgun (WGS) entry which is preliminary data.</text>
</comment>
<dbReference type="SUPFAM" id="SSF52833">
    <property type="entry name" value="Thioredoxin-like"/>
    <property type="match status" value="1"/>
</dbReference>
<sequence length="224" mass="24793">MAIIPIEIISDPICPWCYVGYRTLQRAITLYQKTYPGGSKDTFHISWKPYFIDEVEPGNSVLIYDRMACRMTPPQIEAAQARLIRTGKSLGINFAFGGYLGSSRLAHRVLFLAATIRGSETQCRVAEALFRHQFELEKDISNLDVVVSAAVEARIEEGVVKEFLAGSGGVEEIEHEAWAARERMKEQGASGVPCFVIGGEVRFEGVGDWEEFFGALVAAREGPT</sequence>
<dbReference type="Pfam" id="PF01323">
    <property type="entry name" value="DSBA"/>
    <property type="match status" value="1"/>
</dbReference>
<proteinExistence type="predicted"/>
<accession>A0ABR4FXQ2</accession>
<evidence type="ECO:0000259" key="1">
    <source>
        <dbReference type="Pfam" id="PF01323"/>
    </source>
</evidence>